<evidence type="ECO:0000313" key="2">
    <source>
        <dbReference type="Proteomes" id="UP000830583"/>
    </source>
</evidence>
<proteinExistence type="predicted"/>
<gene>
    <name evidence="1" type="ORF">M0M57_03165</name>
</gene>
<accession>A0ABY4KKA8</accession>
<reference evidence="1" key="1">
    <citation type="submission" date="2022-04" db="EMBL/GenBank/DDBJ databases">
        <title>Consumption of N2O by Flavobacterium azooxidireducens sp. nov. isolated from Decomposing Leaf Litter of Phragmites australis (Cav.).</title>
        <authorList>
            <person name="Behrendt U."/>
            <person name="Spanner T."/>
            <person name="Augustin J."/>
            <person name="Horn M.A."/>
            <person name="Kolb S."/>
            <person name="Ulrich A."/>
        </authorList>
    </citation>
    <scope>NUCLEOTIDE SEQUENCE</scope>
    <source>
        <strain evidence="1">IGB 4-14</strain>
    </source>
</reference>
<dbReference type="EMBL" id="CP096205">
    <property type="protein sequence ID" value="UPQ79840.1"/>
    <property type="molecule type" value="Genomic_DNA"/>
</dbReference>
<sequence length="55" mass="6478">MTTLKLATFIPSKTELKTRILCDLMNNGMTTSELNWRSNFIKIIIQNNHFFVFKI</sequence>
<protein>
    <submittedName>
        <fullName evidence="1">Uncharacterized protein</fullName>
    </submittedName>
</protein>
<dbReference type="RefSeq" id="WP_248435301.1">
    <property type="nucleotide sequence ID" value="NZ_CP096205.1"/>
</dbReference>
<keyword evidence="2" id="KW-1185">Reference proteome</keyword>
<name>A0ABY4KKA8_9FLAO</name>
<organism evidence="1 2">
    <name type="scientific">Flavobacterium azooxidireducens</name>
    <dbReference type="NCBI Taxonomy" id="1871076"/>
    <lineage>
        <taxon>Bacteria</taxon>
        <taxon>Pseudomonadati</taxon>
        <taxon>Bacteroidota</taxon>
        <taxon>Flavobacteriia</taxon>
        <taxon>Flavobacteriales</taxon>
        <taxon>Flavobacteriaceae</taxon>
        <taxon>Flavobacterium</taxon>
    </lineage>
</organism>
<evidence type="ECO:0000313" key="1">
    <source>
        <dbReference type="EMBL" id="UPQ79840.1"/>
    </source>
</evidence>
<dbReference type="Proteomes" id="UP000830583">
    <property type="component" value="Chromosome"/>
</dbReference>